<keyword evidence="3" id="KW-1185">Reference proteome</keyword>
<dbReference type="KEGG" id="anp:FK178_10440"/>
<proteinExistence type="predicted"/>
<keyword evidence="1" id="KW-0472">Membrane</keyword>
<gene>
    <name evidence="2" type="ORF">FK178_10440</name>
</gene>
<evidence type="ECO:0000313" key="3">
    <source>
        <dbReference type="Proteomes" id="UP000321954"/>
    </source>
</evidence>
<dbReference type="Proteomes" id="UP000321954">
    <property type="component" value="Chromosome"/>
</dbReference>
<accession>A0A5B8YKC5</accession>
<evidence type="ECO:0008006" key="4">
    <source>
        <dbReference type="Google" id="ProtNLM"/>
    </source>
</evidence>
<sequence length="504" mass="57457">MKKRKNLFILVAVLITVGIGAVYLLNKYIKDQIITGLEKEFPSSVLSYDDISVNVLGGNSSISNILMNNQGVKLSASRVNIRNFSYSSYLRSGDFEIGSLELIAPVIVINKSDTATVKKVAEGEEIERNLLLKKFRVIGGSLRVIENDSASNTLFVSIKNIELEKVLFGKKHKGALIPFEYDSYKAESDSLFYEINAWNSITVRNVELKEDLVLTEFRIIPKLSRAQFDLQIPYEKDWIALKVDQITFQDLGWSKNEDSLMIKSPQTYIENANLQIYRNKLVTDDTRIKPMYSQMLRELGVKLQLDSVTVKNSKIVYEEKVLESRPPAEISFQNVQAGIKDLVNFNPGNGQFPKTRIKAKAVFMGNSRLTLNWDFDVSNSMDEFHVWGSLAAIKAEAMNPFLKYAMNVETEGLIESLSYNFYGNRSQASGDMQMGYRDFKVNILKDGEEKRKSFLSRLANLIIKNDAINEDVKQESIETQRDKTKSFWNFLWLCIRDGALKTFF</sequence>
<dbReference type="OrthoDB" id="1412480at2"/>
<dbReference type="RefSeq" id="WP_146834587.1">
    <property type="nucleotide sequence ID" value="NZ_CP042476.1"/>
</dbReference>
<protein>
    <recommendedName>
        <fullName evidence="4">DUF748 domain-containing protein</fullName>
    </recommendedName>
</protein>
<organism evidence="2 3">
    <name type="scientific">Antarcticibacterium arcticum</name>
    <dbReference type="NCBI Taxonomy" id="2585771"/>
    <lineage>
        <taxon>Bacteria</taxon>
        <taxon>Pseudomonadati</taxon>
        <taxon>Bacteroidota</taxon>
        <taxon>Flavobacteriia</taxon>
        <taxon>Flavobacteriales</taxon>
        <taxon>Flavobacteriaceae</taxon>
        <taxon>Antarcticibacterium</taxon>
    </lineage>
</organism>
<evidence type="ECO:0000256" key="1">
    <source>
        <dbReference type="SAM" id="Phobius"/>
    </source>
</evidence>
<dbReference type="EMBL" id="CP042476">
    <property type="protein sequence ID" value="QED38115.1"/>
    <property type="molecule type" value="Genomic_DNA"/>
</dbReference>
<reference evidence="2 3" key="1">
    <citation type="submission" date="2019-08" db="EMBL/GenBank/DDBJ databases">
        <title>Antarcticibacterium arcticum sp. nov., a bacterium isolated from marine sediment of the Canadian Beaufort Sea.</title>
        <authorList>
            <person name="Lee Y.M."/>
            <person name="Baek K."/>
            <person name="Lee D.-H."/>
            <person name="Shin S.C."/>
            <person name="Jin Y.K."/>
            <person name="Park Y."/>
        </authorList>
    </citation>
    <scope>NUCLEOTIDE SEQUENCE [LARGE SCALE GENOMIC DNA]</scope>
    <source>
        <strain evidence="2 3">PAMC 28998</strain>
    </source>
</reference>
<feature type="transmembrane region" description="Helical" evidence="1">
    <location>
        <begin position="7"/>
        <end position="25"/>
    </location>
</feature>
<name>A0A5B8YKC5_9FLAO</name>
<keyword evidence="1" id="KW-0812">Transmembrane</keyword>
<dbReference type="AlphaFoldDB" id="A0A5B8YKC5"/>
<evidence type="ECO:0000313" key="2">
    <source>
        <dbReference type="EMBL" id="QED38115.1"/>
    </source>
</evidence>
<keyword evidence="1" id="KW-1133">Transmembrane helix</keyword>